<keyword evidence="6" id="KW-1185">Reference proteome</keyword>
<evidence type="ECO:0000313" key="5">
    <source>
        <dbReference type="EMBL" id="PWA33524.1"/>
    </source>
</evidence>
<dbReference type="PANTHER" id="PTHR23311:SF5">
    <property type="entry name" value="CENTROSOMAL PROTEIN OF 72 KDA"/>
    <property type="match status" value="1"/>
</dbReference>
<organism evidence="5 6">
    <name type="scientific">Gambusia affinis</name>
    <name type="common">Western mosquitofish</name>
    <name type="synonym">Heterandria affinis</name>
    <dbReference type="NCBI Taxonomy" id="33528"/>
    <lineage>
        <taxon>Eukaryota</taxon>
        <taxon>Metazoa</taxon>
        <taxon>Chordata</taxon>
        <taxon>Craniata</taxon>
        <taxon>Vertebrata</taxon>
        <taxon>Euteleostomi</taxon>
        <taxon>Actinopterygii</taxon>
        <taxon>Neopterygii</taxon>
        <taxon>Teleostei</taxon>
        <taxon>Neoteleostei</taxon>
        <taxon>Acanthomorphata</taxon>
        <taxon>Ovalentaria</taxon>
        <taxon>Atherinomorphae</taxon>
        <taxon>Cyprinodontiformes</taxon>
        <taxon>Poeciliidae</taxon>
        <taxon>Poeciliinae</taxon>
        <taxon>Gambusia</taxon>
    </lineage>
</organism>
<dbReference type="AlphaFoldDB" id="A0A315WCE5"/>
<dbReference type="PANTHER" id="PTHR23311">
    <property type="entry name" value="HEAT SHOCK REGULATED 2"/>
    <property type="match status" value="1"/>
</dbReference>
<keyword evidence="2" id="KW-0677">Repeat</keyword>
<dbReference type="InterPro" id="IPR055320">
    <property type="entry name" value="CEP72-like"/>
</dbReference>
<gene>
    <name evidence="5" type="ORF">CCH79_00007649</name>
</gene>
<dbReference type="EMBL" id="NHOQ01000034">
    <property type="protein sequence ID" value="PWA33524.1"/>
    <property type="molecule type" value="Genomic_DNA"/>
</dbReference>
<evidence type="ECO:0000256" key="1">
    <source>
        <dbReference type="ARBA" id="ARBA00022614"/>
    </source>
</evidence>
<reference evidence="5 6" key="1">
    <citation type="journal article" date="2018" name="G3 (Bethesda)">
        <title>A High-Quality Reference Genome for the Invasive Mosquitofish Gambusia affinis Using a Chicago Library.</title>
        <authorList>
            <person name="Hoffberg S.L."/>
            <person name="Troendle N.J."/>
            <person name="Glenn T.C."/>
            <person name="Mahmud O."/>
            <person name="Louha S."/>
            <person name="Chalopin D."/>
            <person name="Bennetzen J.L."/>
            <person name="Mauricio R."/>
        </authorList>
    </citation>
    <scope>NUCLEOTIDE SEQUENCE [LARGE SCALE GENOMIC DNA]</scope>
    <source>
        <strain evidence="5">NE01/NJP1002.9</strain>
        <tissue evidence="5">Muscle</tissue>
    </source>
</reference>
<dbReference type="Proteomes" id="UP000250572">
    <property type="component" value="Unassembled WGS sequence"/>
</dbReference>
<protein>
    <submittedName>
        <fullName evidence="5">Uncharacterized protein</fullName>
    </submittedName>
</protein>
<evidence type="ECO:0000256" key="2">
    <source>
        <dbReference type="ARBA" id="ARBA00022737"/>
    </source>
</evidence>
<evidence type="ECO:0000256" key="3">
    <source>
        <dbReference type="ARBA" id="ARBA00023054"/>
    </source>
</evidence>
<keyword evidence="1" id="KW-0433">Leucine-rich repeat</keyword>
<name>A0A315WCE5_GAMAF</name>
<evidence type="ECO:0000256" key="4">
    <source>
        <dbReference type="SAM" id="Coils"/>
    </source>
</evidence>
<comment type="caution">
    <text evidence="5">The sequence shown here is derived from an EMBL/GenBank/DDBJ whole genome shotgun (WGS) entry which is preliminary data.</text>
</comment>
<keyword evidence="3 4" id="KW-0175">Coiled coil</keyword>
<feature type="coiled-coil region" evidence="4">
    <location>
        <begin position="65"/>
        <end position="99"/>
    </location>
</feature>
<sequence>MNVFSSDLFLAVAQAVQILSMMESNISSREAEVRTLRQDVNALRFQGLSRENEHRTEVCDLSAQLEEARREAGKLNEQLRIVLEENVALQKQLIKLERQYLKSMMKSSPVTQIRGGCDRQR</sequence>
<evidence type="ECO:0000313" key="6">
    <source>
        <dbReference type="Proteomes" id="UP000250572"/>
    </source>
</evidence>
<accession>A0A315WCE5</accession>
<proteinExistence type="predicted"/>